<evidence type="ECO:0000313" key="1">
    <source>
        <dbReference type="EMBL" id="RHN79896.1"/>
    </source>
</evidence>
<accession>A0A396JNM6</accession>
<proteinExistence type="predicted"/>
<comment type="caution">
    <text evidence="1">The sequence shown here is derived from an EMBL/GenBank/DDBJ whole genome shotgun (WGS) entry which is preliminary data.</text>
</comment>
<reference evidence="1" key="1">
    <citation type="journal article" date="2018" name="Nat. Plants">
        <title>Whole-genome landscape of Medicago truncatula symbiotic genes.</title>
        <authorList>
            <person name="Pecrix Y."/>
            <person name="Gamas P."/>
            <person name="Carrere S."/>
        </authorList>
    </citation>
    <scope>NUCLEOTIDE SEQUENCE</scope>
    <source>
        <tissue evidence="1">Leaves</tissue>
    </source>
</reference>
<protein>
    <submittedName>
        <fullName evidence="1">Uncharacterized protein</fullName>
    </submittedName>
</protein>
<gene>
    <name evidence="1" type="ORF">MtrunA17_Chr1g0182351</name>
</gene>
<dbReference type="AlphaFoldDB" id="A0A396JNM6"/>
<dbReference type="Gramene" id="rna3751">
    <property type="protein sequence ID" value="RHN79896.1"/>
    <property type="gene ID" value="gene3751"/>
</dbReference>
<name>A0A396JNM6_MEDTR</name>
<dbReference type="EMBL" id="PSQE01000001">
    <property type="protein sequence ID" value="RHN79896.1"/>
    <property type="molecule type" value="Genomic_DNA"/>
</dbReference>
<organism evidence="1">
    <name type="scientific">Medicago truncatula</name>
    <name type="common">Barrel medic</name>
    <name type="synonym">Medicago tribuloides</name>
    <dbReference type="NCBI Taxonomy" id="3880"/>
    <lineage>
        <taxon>Eukaryota</taxon>
        <taxon>Viridiplantae</taxon>
        <taxon>Streptophyta</taxon>
        <taxon>Embryophyta</taxon>
        <taxon>Tracheophyta</taxon>
        <taxon>Spermatophyta</taxon>
        <taxon>Magnoliopsida</taxon>
        <taxon>eudicotyledons</taxon>
        <taxon>Gunneridae</taxon>
        <taxon>Pentapetalae</taxon>
        <taxon>rosids</taxon>
        <taxon>fabids</taxon>
        <taxon>Fabales</taxon>
        <taxon>Fabaceae</taxon>
        <taxon>Papilionoideae</taxon>
        <taxon>50 kb inversion clade</taxon>
        <taxon>NPAAA clade</taxon>
        <taxon>Hologalegina</taxon>
        <taxon>IRL clade</taxon>
        <taxon>Trifolieae</taxon>
        <taxon>Medicago</taxon>
    </lineage>
</organism>
<dbReference type="Proteomes" id="UP000265566">
    <property type="component" value="Chromosome 1"/>
</dbReference>
<sequence length="69" mass="8031">MNDLSRILPRIRWKSIAYGLLFCYTYDSCHGINGALPLRHLVNQPAIHGQLYHVSHTHNLLFIFATLWL</sequence>